<reference evidence="1 2" key="1">
    <citation type="submission" date="2022-09" db="EMBL/GenBank/DDBJ databases">
        <authorList>
            <person name="Kop L."/>
        </authorList>
    </citation>
    <scope>NUCLEOTIDE SEQUENCE [LARGE SCALE GENOMIC DNA]</scope>
    <source>
        <strain evidence="1 2">347</strain>
    </source>
</reference>
<dbReference type="SMART" id="SM00028">
    <property type="entry name" value="TPR"/>
    <property type="match status" value="2"/>
</dbReference>
<evidence type="ECO:0000313" key="1">
    <source>
        <dbReference type="EMBL" id="CAI2717212.1"/>
    </source>
</evidence>
<accession>A0ABN8VTI5</accession>
<keyword evidence="2" id="KW-1185">Reference proteome</keyword>
<name>A0ABN8VTI5_9BACT</name>
<dbReference type="SUPFAM" id="SSF48452">
    <property type="entry name" value="TPR-like"/>
    <property type="match status" value="1"/>
</dbReference>
<sequence length="114" mass="12875">MNDSTQDENGSCDVPMDPAERHFKKAWQLRRAKKLDEAITEFEASLTYQPDHPATHFNLGLVADQIGQGVKAVRHAEKARDLFLQKNDPSKQATAQRLLNKLYRKYPELAPGAS</sequence>
<dbReference type="InterPro" id="IPR019734">
    <property type="entry name" value="TPR_rpt"/>
</dbReference>
<proteinExistence type="predicted"/>
<dbReference type="InterPro" id="IPR011990">
    <property type="entry name" value="TPR-like_helical_dom_sf"/>
</dbReference>
<gene>
    <name evidence="1" type="ORF">NSPWAT_0353</name>
</gene>
<protein>
    <submittedName>
        <fullName evidence="1">TPR_REGION domain-containing protein</fullName>
    </submittedName>
</protein>
<dbReference type="RefSeq" id="WP_282010169.1">
    <property type="nucleotide sequence ID" value="NZ_OX336137.1"/>
</dbReference>
<organism evidence="1 2">
    <name type="scientific">Nitrospina watsonii</name>
    <dbReference type="NCBI Taxonomy" id="1323948"/>
    <lineage>
        <taxon>Bacteria</taxon>
        <taxon>Pseudomonadati</taxon>
        <taxon>Nitrospinota/Tectimicrobiota group</taxon>
        <taxon>Nitrospinota</taxon>
        <taxon>Nitrospinia</taxon>
        <taxon>Nitrospinales</taxon>
        <taxon>Nitrospinaceae</taxon>
        <taxon>Nitrospina</taxon>
    </lineage>
</organism>
<dbReference type="Gene3D" id="1.25.40.10">
    <property type="entry name" value="Tetratricopeptide repeat domain"/>
    <property type="match status" value="1"/>
</dbReference>
<dbReference type="Proteomes" id="UP001157733">
    <property type="component" value="Chromosome"/>
</dbReference>
<dbReference type="EMBL" id="OX336137">
    <property type="protein sequence ID" value="CAI2717212.1"/>
    <property type="molecule type" value="Genomic_DNA"/>
</dbReference>
<evidence type="ECO:0000313" key="2">
    <source>
        <dbReference type="Proteomes" id="UP001157733"/>
    </source>
</evidence>